<organism evidence="3 4">
    <name type="scientific">Paratrimastix pyriformis</name>
    <dbReference type="NCBI Taxonomy" id="342808"/>
    <lineage>
        <taxon>Eukaryota</taxon>
        <taxon>Metamonada</taxon>
        <taxon>Preaxostyla</taxon>
        <taxon>Paratrimastigidae</taxon>
        <taxon>Paratrimastix</taxon>
    </lineage>
</organism>
<evidence type="ECO:0000313" key="4">
    <source>
        <dbReference type="Proteomes" id="UP001141327"/>
    </source>
</evidence>
<keyword evidence="4" id="KW-1185">Reference proteome</keyword>
<keyword evidence="2" id="KW-0812">Transmembrane</keyword>
<keyword evidence="2" id="KW-1133">Transmembrane helix</keyword>
<sequence length="553" mass="62652">MFSDDERPLRRWCSGTRRRIYRFRKLILLLVTIFAIVAAFWSASSYSSSTIPRIHFIFPTIPRDRLPNGTEHPLSRTIASFLNEFRDNPSLFPFDLWVYNMRPNNHPAFTKAREQFHAEEDSGLIRFFEINATLISPTLATALAPFLQCEECTTPSPVKIQQTLDFGAMLTHFYSNSSYSTAPGAYRWSPQNDGELFFLMEDDFFFCPDSRLHLARLLEPLLPAPSPLQPQHPNPAGPTASAAGGNIPNVAPPRTLFFSPGASASPAEALFSFLDRFSAFRLSFGLNGILAQHRDIPFFLSVVGDMAGHWPVDTIFTRVWQAAEERSVEHFGARTFFTYRYNQVHGAPGGTISTMNNDFPDVFQCHDPLIGMWTDDRYLPECARLSDLSPCADPLARTTSLFWGPRRDILDRVISTPLSDDLPQETVWVPNKNGSLPDVAVTRFHMGASRRGESCRHYCLRAHHHQSVCRPDLLDQVNSCADLERYFRCAGCEPHPYSSWMHQFPGRVKSGKCFYSFIPSYLSCDATNWETERLCACEVSDVRFDDDDGPTVI</sequence>
<gene>
    <name evidence="3" type="ORF">PAPYR_8580</name>
</gene>
<reference evidence="3" key="1">
    <citation type="journal article" date="2022" name="bioRxiv">
        <title>Genomics of Preaxostyla Flagellates Illuminates Evolutionary Transitions and the Path Towards Mitochondrial Loss.</title>
        <authorList>
            <person name="Novak L.V.F."/>
            <person name="Treitli S.C."/>
            <person name="Pyrih J."/>
            <person name="Halakuc P."/>
            <person name="Pipaliya S.V."/>
            <person name="Vacek V."/>
            <person name="Brzon O."/>
            <person name="Soukal P."/>
            <person name="Eme L."/>
            <person name="Dacks J.B."/>
            <person name="Karnkowska A."/>
            <person name="Elias M."/>
            <person name="Hampl V."/>
        </authorList>
    </citation>
    <scope>NUCLEOTIDE SEQUENCE</scope>
    <source>
        <strain evidence="3">RCP-MX</strain>
    </source>
</reference>
<comment type="caution">
    <text evidence="3">The sequence shown here is derived from an EMBL/GenBank/DDBJ whole genome shotgun (WGS) entry which is preliminary data.</text>
</comment>
<feature type="region of interest" description="Disordered" evidence="1">
    <location>
        <begin position="225"/>
        <end position="245"/>
    </location>
</feature>
<evidence type="ECO:0000256" key="1">
    <source>
        <dbReference type="SAM" id="MobiDB-lite"/>
    </source>
</evidence>
<keyword evidence="2" id="KW-0472">Membrane</keyword>
<accession>A0ABQ8UAE2</accession>
<evidence type="ECO:0000313" key="3">
    <source>
        <dbReference type="EMBL" id="KAJ4456282.1"/>
    </source>
</evidence>
<proteinExistence type="predicted"/>
<protein>
    <submittedName>
        <fullName evidence="3">Uncharacterized protein</fullName>
    </submittedName>
</protein>
<feature type="transmembrane region" description="Helical" evidence="2">
    <location>
        <begin position="26"/>
        <end position="43"/>
    </location>
</feature>
<feature type="compositionally biased region" description="Pro residues" evidence="1">
    <location>
        <begin position="225"/>
        <end position="236"/>
    </location>
</feature>
<name>A0ABQ8UAE2_9EUKA</name>
<dbReference type="Proteomes" id="UP001141327">
    <property type="component" value="Unassembled WGS sequence"/>
</dbReference>
<evidence type="ECO:0000256" key="2">
    <source>
        <dbReference type="SAM" id="Phobius"/>
    </source>
</evidence>
<dbReference type="EMBL" id="JAPMOS010000076">
    <property type="protein sequence ID" value="KAJ4456282.1"/>
    <property type="molecule type" value="Genomic_DNA"/>
</dbReference>